<evidence type="ECO:0000313" key="5">
    <source>
        <dbReference type="Proteomes" id="UP000688137"/>
    </source>
</evidence>
<evidence type="ECO:0000313" key="4">
    <source>
        <dbReference type="EMBL" id="CAD8056593.1"/>
    </source>
</evidence>
<name>A0A8S1KSR3_PARPR</name>
<keyword evidence="1" id="KW-0853">WD repeat</keyword>
<keyword evidence="3" id="KW-0175">Coiled coil</keyword>
<dbReference type="Proteomes" id="UP000688137">
    <property type="component" value="Unassembled WGS sequence"/>
</dbReference>
<dbReference type="OMA" id="QMIGMER"/>
<keyword evidence="2" id="KW-0677">Repeat</keyword>
<dbReference type="EMBL" id="CAJJDM010000022">
    <property type="protein sequence ID" value="CAD8056593.1"/>
    <property type="molecule type" value="Genomic_DNA"/>
</dbReference>
<dbReference type="InterPro" id="IPR050349">
    <property type="entry name" value="WD_LIS1/nudF_dynein_reg"/>
</dbReference>
<reference evidence="4" key="1">
    <citation type="submission" date="2021-01" db="EMBL/GenBank/DDBJ databases">
        <authorList>
            <consortium name="Genoscope - CEA"/>
            <person name="William W."/>
        </authorList>
    </citation>
    <scope>NUCLEOTIDE SEQUENCE</scope>
</reference>
<sequence>MRIRLLSCLFNFSSLLVIIFQAKFFRQKRKKIQKLLIGKQQGVNQDVNFKEDNEQGEQKSSGEVQISPQVFQDYPQRKLKDYHDLYALVFKNYPKKMICCDSSFYKQTIAELSDLQITEQNNQNNLIEQKGNLDYLIFKLTLEEQMIGMERIDLELIEKEFGELFIEETDLLTLTGRIIKIINDFSIDFSLNIIKNENLNQNQLNFEREKKINYYQDNCEVVEQLKLLISKIQIVVNLLKASTNQDLEVFQMPIIERVNNLKEKFDEFKTKYDNKENRDDQNTGQLHSVNNQINVQNRFGTNLSIIINILQLLLIKTRLDKQKLAQFLLNVKHFTNNLKIIQECYLQMRKSYTNCFQKHVNHFMESQFINSDLQQLEKESNQEYFSRISNSILNSEKQTEKNNSLSVNIILFLKKLMVETKEKLTISKWEFQEIQFNQDYLVQLTNKIYLQENDEEYEVKSNQQDQFSIDQQKNDEWKIKQGLVLTIIQISLNCFTEIITQFCQKTLIQLWVLEKDQRVRNLLKNKHLISLQMQSLQKDWQTQHDRIAGEMQKMLKRIDELQEQITQEANLNKRELQLKEMDETTQQLDEYIQNISEMGQQLRLVTDFVNHIRKGLLRVEGKINQIKEQLNNMGNDIKFLREKSVIQLLEIRKWKVLKEAAEKNVKSIYIPLKTQERGKNEISNLMNLDQFDDKDGEVNEFLSEEKTVLLIHGLAGSGKSTTAKKIEEFIWKLHDSNKKIGNYVLIPVYISLSSLKTLQSLHQDDYGFDDLQLKECKEMLQMKEFRFILIMDSYDEMKLENIQKNLYFNNKLKQNWSDPLVIFTTRSDIFTSSNYADWFAPEKNRNLKKSSFFNLNNVKNKNILRNLQFKVLKCQFLIFMNGKYKLKTKKLWILKSLNRVGKRFRHHF</sequence>
<evidence type="ECO:0000256" key="3">
    <source>
        <dbReference type="SAM" id="Coils"/>
    </source>
</evidence>
<gene>
    <name evidence="4" type="ORF">PPRIM_AZ9-3.1.T0240390</name>
</gene>
<evidence type="ECO:0008006" key="6">
    <source>
        <dbReference type="Google" id="ProtNLM"/>
    </source>
</evidence>
<dbReference type="AlphaFoldDB" id="A0A8S1KSR3"/>
<keyword evidence="5" id="KW-1185">Reference proteome</keyword>
<dbReference type="PANTHER" id="PTHR44129">
    <property type="entry name" value="WD REPEAT-CONTAINING PROTEIN POP1"/>
    <property type="match status" value="1"/>
</dbReference>
<comment type="caution">
    <text evidence="4">The sequence shown here is derived from an EMBL/GenBank/DDBJ whole genome shotgun (WGS) entry which is preliminary data.</text>
</comment>
<evidence type="ECO:0000256" key="2">
    <source>
        <dbReference type="ARBA" id="ARBA00022737"/>
    </source>
</evidence>
<feature type="coiled-coil region" evidence="3">
    <location>
        <begin position="544"/>
        <end position="643"/>
    </location>
</feature>
<protein>
    <recommendedName>
        <fullName evidence="6">NACHT domain-containing protein</fullName>
    </recommendedName>
</protein>
<organism evidence="4 5">
    <name type="scientific">Paramecium primaurelia</name>
    <dbReference type="NCBI Taxonomy" id="5886"/>
    <lineage>
        <taxon>Eukaryota</taxon>
        <taxon>Sar</taxon>
        <taxon>Alveolata</taxon>
        <taxon>Ciliophora</taxon>
        <taxon>Intramacronucleata</taxon>
        <taxon>Oligohymenophorea</taxon>
        <taxon>Peniculida</taxon>
        <taxon>Parameciidae</taxon>
        <taxon>Paramecium</taxon>
    </lineage>
</organism>
<proteinExistence type="predicted"/>
<evidence type="ECO:0000256" key="1">
    <source>
        <dbReference type="ARBA" id="ARBA00022574"/>
    </source>
</evidence>
<accession>A0A8S1KSR3</accession>